<dbReference type="SMART" id="SM00448">
    <property type="entry name" value="REC"/>
    <property type="match status" value="1"/>
</dbReference>
<evidence type="ECO:0000256" key="7">
    <source>
        <dbReference type="PROSITE-ProRule" id="PRU01091"/>
    </source>
</evidence>
<proteinExistence type="predicted"/>
<feature type="DNA-binding region" description="OmpR/PhoB-type" evidence="7">
    <location>
        <begin position="134"/>
        <end position="233"/>
    </location>
</feature>
<feature type="domain" description="Response regulatory" evidence="8">
    <location>
        <begin position="10"/>
        <end position="123"/>
    </location>
</feature>
<accession>A0ABM7XDP5</accession>
<dbReference type="GO" id="GO:0003677">
    <property type="term" value="F:DNA binding"/>
    <property type="evidence" value="ECO:0007669"/>
    <property type="project" value="UniProtKB-KW"/>
</dbReference>
<dbReference type="Gene3D" id="3.40.50.2300">
    <property type="match status" value="1"/>
</dbReference>
<dbReference type="PROSITE" id="PS51755">
    <property type="entry name" value="OMPR_PHOB"/>
    <property type="match status" value="1"/>
</dbReference>
<dbReference type="Pfam" id="PF00072">
    <property type="entry name" value="Response_reg"/>
    <property type="match status" value="1"/>
</dbReference>
<dbReference type="SUPFAM" id="SSF52172">
    <property type="entry name" value="CheY-like"/>
    <property type="match status" value="1"/>
</dbReference>
<organism evidence="10 11">
    <name type="scientific">Anaeromyxobacter paludicola</name>
    <dbReference type="NCBI Taxonomy" id="2918171"/>
    <lineage>
        <taxon>Bacteria</taxon>
        <taxon>Pseudomonadati</taxon>
        <taxon>Myxococcota</taxon>
        <taxon>Myxococcia</taxon>
        <taxon>Myxococcales</taxon>
        <taxon>Cystobacterineae</taxon>
        <taxon>Anaeromyxobacteraceae</taxon>
        <taxon>Anaeromyxobacter</taxon>
    </lineage>
</organism>
<evidence type="ECO:0000259" key="8">
    <source>
        <dbReference type="PROSITE" id="PS50110"/>
    </source>
</evidence>
<dbReference type="RefSeq" id="WP_248342391.1">
    <property type="nucleotide sequence ID" value="NZ_AP025592.1"/>
</dbReference>
<dbReference type="PANTHER" id="PTHR48111:SF4">
    <property type="entry name" value="DNA-BINDING DUAL TRANSCRIPTIONAL REGULATOR OMPR"/>
    <property type="match status" value="1"/>
</dbReference>
<dbReference type="InterPro" id="IPR011006">
    <property type="entry name" value="CheY-like_superfamily"/>
</dbReference>
<keyword evidence="4 7" id="KW-0238">DNA-binding</keyword>
<dbReference type="PANTHER" id="PTHR48111">
    <property type="entry name" value="REGULATOR OF RPOS"/>
    <property type="match status" value="1"/>
</dbReference>
<dbReference type="Pfam" id="PF00486">
    <property type="entry name" value="Trans_reg_C"/>
    <property type="match status" value="1"/>
</dbReference>
<dbReference type="SUPFAM" id="SSF46894">
    <property type="entry name" value="C-terminal effector domain of the bipartite response regulators"/>
    <property type="match status" value="1"/>
</dbReference>
<keyword evidence="11" id="KW-1185">Reference proteome</keyword>
<dbReference type="PROSITE" id="PS50110">
    <property type="entry name" value="RESPONSE_REGULATORY"/>
    <property type="match status" value="1"/>
</dbReference>
<dbReference type="EMBL" id="AP025592">
    <property type="protein sequence ID" value="BDG09995.1"/>
    <property type="molecule type" value="Genomic_DNA"/>
</dbReference>
<name>A0ABM7XDP5_9BACT</name>
<feature type="modified residue" description="4-aspartylphosphate" evidence="6">
    <location>
        <position position="59"/>
    </location>
</feature>
<keyword evidence="2" id="KW-0902">Two-component regulatory system</keyword>
<dbReference type="Gene3D" id="1.10.10.10">
    <property type="entry name" value="Winged helix-like DNA-binding domain superfamily/Winged helix DNA-binding domain"/>
    <property type="match status" value="1"/>
</dbReference>
<dbReference type="Proteomes" id="UP001162734">
    <property type="component" value="Chromosome"/>
</dbReference>
<gene>
    <name evidence="10" type="ORF">AMPC_31080</name>
</gene>
<dbReference type="InterPro" id="IPR001789">
    <property type="entry name" value="Sig_transdc_resp-reg_receiver"/>
</dbReference>
<sequence length="239" mass="26417">MTGQDPESFRVLFVEDDERLASLTTRYLEGHGLQVTWVGDGRQGLVEALKGRHDVVILDVMLPGLSGIEICRELRARAAVPVIMLTALGEEADRVLGLETGADDYLPKPFSSRELLARLRGLVRRGRGALGPSRERLRVGELELSPRDYGATLRGRPLALTTSEFVLLRVLAERAGRVLTREQLLDLTKGSADEAFDRSIDAHISRLRQKLGDDPRHPRLLRTVRGAGYLLAADPEEPA</sequence>
<reference evidence="11" key="1">
    <citation type="journal article" date="2022" name="Int. J. Syst. Evol. Microbiol.">
        <title>Anaeromyxobacter oryzae sp. nov., Anaeromyxobacter diazotrophicus sp. nov. and Anaeromyxobacter paludicola sp. nov., isolated from paddy soils.</title>
        <authorList>
            <person name="Itoh H."/>
            <person name="Xu Z."/>
            <person name="Mise K."/>
            <person name="Masuda Y."/>
            <person name="Ushijima N."/>
            <person name="Hayakawa C."/>
            <person name="Shiratori Y."/>
            <person name="Senoo K."/>
        </authorList>
    </citation>
    <scope>NUCLEOTIDE SEQUENCE [LARGE SCALE GENOMIC DNA]</scope>
    <source>
        <strain evidence="11">Red630</strain>
    </source>
</reference>
<dbReference type="InterPro" id="IPR039420">
    <property type="entry name" value="WalR-like"/>
</dbReference>
<protein>
    <submittedName>
        <fullName evidence="10">DNA-binding response regulator</fullName>
    </submittedName>
</protein>
<evidence type="ECO:0000256" key="4">
    <source>
        <dbReference type="ARBA" id="ARBA00023125"/>
    </source>
</evidence>
<evidence type="ECO:0000313" key="11">
    <source>
        <dbReference type="Proteomes" id="UP001162734"/>
    </source>
</evidence>
<keyword evidence="3" id="KW-0805">Transcription regulation</keyword>
<evidence type="ECO:0000256" key="3">
    <source>
        <dbReference type="ARBA" id="ARBA00023015"/>
    </source>
</evidence>
<evidence type="ECO:0000313" key="10">
    <source>
        <dbReference type="EMBL" id="BDG09995.1"/>
    </source>
</evidence>
<evidence type="ECO:0000256" key="6">
    <source>
        <dbReference type="PROSITE-ProRule" id="PRU00169"/>
    </source>
</evidence>
<evidence type="ECO:0000256" key="1">
    <source>
        <dbReference type="ARBA" id="ARBA00022553"/>
    </source>
</evidence>
<keyword evidence="1 6" id="KW-0597">Phosphoprotein</keyword>
<dbReference type="InterPro" id="IPR036388">
    <property type="entry name" value="WH-like_DNA-bd_sf"/>
</dbReference>
<evidence type="ECO:0000259" key="9">
    <source>
        <dbReference type="PROSITE" id="PS51755"/>
    </source>
</evidence>
<dbReference type="CDD" id="cd17574">
    <property type="entry name" value="REC_OmpR"/>
    <property type="match status" value="1"/>
</dbReference>
<dbReference type="Gene3D" id="6.10.250.690">
    <property type="match status" value="1"/>
</dbReference>
<dbReference type="InterPro" id="IPR001867">
    <property type="entry name" value="OmpR/PhoB-type_DNA-bd"/>
</dbReference>
<evidence type="ECO:0000256" key="5">
    <source>
        <dbReference type="ARBA" id="ARBA00023163"/>
    </source>
</evidence>
<keyword evidence="5" id="KW-0804">Transcription</keyword>
<evidence type="ECO:0000256" key="2">
    <source>
        <dbReference type="ARBA" id="ARBA00023012"/>
    </source>
</evidence>
<dbReference type="CDD" id="cd00383">
    <property type="entry name" value="trans_reg_C"/>
    <property type="match status" value="1"/>
</dbReference>
<dbReference type="InterPro" id="IPR016032">
    <property type="entry name" value="Sig_transdc_resp-reg_C-effctor"/>
</dbReference>
<feature type="domain" description="OmpR/PhoB-type" evidence="9">
    <location>
        <begin position="134"/>
        <end position="233"/>
    </location>
</feature>
<dbReference type="SMART" id="SM00862">
    <property type="entry name" value="Trans_reg_C"/>
    <property type="match status" value="1"/>
</dbReference>